<keyword evidence="1 4" id="KW-0489">Methyltransferase</keyword>
<keyword evidence="5" id="KW-1185">Reference proteome</keyword>
<name>A0ABN6Y9V6_9MICO</name>
<evidence type="ECO:0000313" key="4">
    <source>
        <dbReference type="EMBL" id="BDZ52710.1"/>
    </source>
</evidence>
<evidence type="ECO:0000313" key="5">
    <source>
        <dbReference type="Proteomes" id="UP001321486"/>
    </source>
</evidence>
<dbReference type="Gene3D" id="3.40.50.150">
    <property type="entry name" value="Vaccinia Virus protein VP39"/>
    <property type="match status" value="2"/>
</dbReference>
<dbReference type="PRINTS" id="PR00505">
    <property type="entry name" value="D12N6MTFRASE"/>
</dbReference>
<dbReference type="Proteomes" id="UP001321486">
    <property type="component" value="Plasmid pNBRC108728a"/>
</dbReference>
<dbReference type="EMBL" id="AP027733">
    <property type="protein sequence ID" value="BDZ52710.1"/>
    <property type="molecule type" value="Genomic_DNA"/>
</dbReference>
<keyword evidence="4" id="KW-0614">Plasmid</keyword>
<dbReference type="InterPro" id="IPR012263">
    <property type="entry name" value="M_m6A_EcoRV"/>
</dbReference>
<evidence type="ECO:0000256" key="1">
    <source>
        <dbReference type="ARBA" id="ARBA00022603"/>
    </source>
</evidence>
<proteinExistence type="predicted"/>
<dbReference type="GO" id="GO:0032259">
    <property type="term" value="P:methylation"/>
    <property type="evidence" value="ECO:0007669"/>
    <property type="project" value="UniProtKB-KW"/>
</dbReference>
<reference evidence="5" key="1">
    <citation type="journal article" date="2019" name="Int. J. Syst. Evol. Microbiol.">
        <title>The Global Catalogue of Microorganisms (GCM) 10K type strain sequencing project: providing services to taxonomists for standard genome sequencing and annotation.</title>
        <authorList>
            <consortium name="The Broad Institute Genomics Platform"/>
            <consortium name="The Broad Institute Genome Sequencing Center for Infectious Disease"/>
            <person name="Wu L."/>
            <person name="Ma J."/>
        </authorList>
    </citation>
    <scope>NUCLEOTIDE SEQUENCE [LARGE SCALE GENOMIC DNA]</scope>
    <source>
        <strain evidence="5">NBRC 108728</strain>
    </source>
</reference>
<dbReference type="PANTHER" id="PTHR30481:SF4">
    <property type="entry name" value="SITE-SPECIFIC DNA-METHYLTRANSFERASE (ADENINE-SPECIFIC)"/>
    <property type="match status" value="1"/>
</dbReference>
<dbReference type="GO" id="GO:0008168">
    <property type="term" value="F:methyltransferase activity"/>
    <property type="evidence" value="ECO:0007669"/>
    <property type="project" value="UniProtKB-KW"/>
</dbReference>
<organism evidence="4 5">
    <name type="scientific">Frondihabitans sucicola</name>
    <dbReference type="NCBI Taxonomy" id="1268041"/>
    <lineage>
        <taxon>Bacteria</taxon>
        <taxon>Bacillati</taxon>
        <taxon>Actinomycetota</taxon>
        <taxon>Actinomycetes</taxon>
        <taxon>Micrococcales</taxon>
        <taxon>Microbacteriaceae</taxon>
        <taxon>Frondihabitans</taxon>
    </lineage>
</organism>
<dbReference type="PANTHER" id="PTHR30481">
    <property type="entry name" value="DNA ADENINE METHYLASE"/>
    <property type="match status" value="1"/>
</dbReference>
<dbReference type="InterPro" id="IPR012327">
    <property type="entry name" value="MeTrfase_D12"/>
</dbReference>
<evidence type="ECO:0000256" key="2">
    <source>
        <dbReference type="ARBA" id="ARBA00022679"/>
    </source>
</evidence>
<evidence type="ECO:0000256" key="3">
    <source>
        <dbReference type="ARBA" id="ARBA00022691"/>
    </source>
</evidence>
<accession>A0ABN6Y9V6</accession>
<sequence>MKPPMPYFGGKQRIAQQIIDHFPPHEHYVEPFAGSLSVLLAKEPSRLETVNDLDGDIMTFWRVLRDHGDELMRAAALTPHSRAEYEASHDREGLDDLERARRVWVQITQGRAGQLTKTGWRHNANGAVASFGIPGYLKGYVERFADVIERLQHVSLECAPASQVIEHYGQHESTLIYADPPYPAEVRGGSRATNGYRHEMKRADRHRDLAQTLHAARGTVILSGYPCELYDDLYGDWDRVAIETYTGQANESGDKAARTEMLWSNRPFAKAVQLGFEFEAAS</sequence>
<keyword evidence="3" id="KW-0949">S-adenosyl-L-methionine</keyword>
<keyword evidence="2" id="KW-0808">Transferase</keyword>
<protein>
    <submittedName>
        <fullName evidence="4">DNA methyltransferase</fullName>
    </submittedName>
</protein>
<geneLocation type="plasmid" evidence="4 5">
    <name>pNBRC108728a</name>
</geneLocation>
<gene>
    <name evidence="4" type="ORF">GCM10025867_49510</name>
</gene>
<dbReference type="InterPro" id="IPR029063">
    <property type="entry name" value="SAM-dependent_MTases_sf"/>
</dbReference>
<dbReference type="Pfam" id="PF02086">
    <property type="entry name" value="MethyltransfD12"/>
    <property type="match status" value="1"/>
</dbReference>
<dbReference type="SUPFAM" id="SSF53335">
    <property type="entry name" value="S-adenosyl-L-methionine-dependent methyltransferases"/>
    <property type="match status" value="1"/>
</dbReference>
<dbReference type="PIRSF" id="PIRSF000398">
    <property type="entry name" value="M_m6A_EcoRV"/>
    <property type="match status" value="1"/>
</dbReference>